<dbReference type="InterPro" id="IPR021491">
    <property type="entry name" value="DUF3145"/>
</dbReference>
<dbReference type="Pfam" id="PF11343">
    <property type="entry name" value="DUF3145"/>
    <property type="match status" value="1"/>
</dbReference>
<proteinExistence type="predicted"/>
<evidence type="ECO:0000313" key="1">
    <source>
        <dbReference type="EMBL" id="STD08115.1"/>
    </source>
</evidence>
<gene>
    <name evidence="1" type="ORF">NCTC7915_00926</name>
</gene>
<dbReference type="RefSeq" id="WP_115030238.1">
    <property type="nucleotide sequence ID" value="NZ_JAAFNO010000001.1"/>
</dbReference>
<protein>
    <submittedName>
        <fullName evidence="1">Protein of uncharacterized function (DUF3145)</fullName>
    </submittedName>
</protein>
<comment type="caution">
    <text evidence="1">The sequence shown here is derived from an EMBL/GenBank/DDBJ whole genome shotgun (WGS) entry which is preliminary data.</text>
</comment>
<evidence type="ECO:0000313" key="2">
    <source>
        <dbReference type="Proteomes" id="UP000254118"/>
    </source>
</evidence>
<dbReference type="EMBL" id="UFYA01000001">
    <property type="protein sequence ID" value="STD08115.1"/>
    <property type="molecule type" value="Genomic_DNA"/>
</dbReference>
<dbReference type="Proteomes" id="UP000254118">
    <property type="component" value="Unassembled WGS sequence"/>
</dbReference>
<sequence>MSAKPTGNTTRGAVYIHSAPAALCPHISWALESVLGGEVDLDWSPQPLGRSLMRADLTWYGEPGTGAAIASAMRGWENLRYEVTEEPSPGLDGSRWSHTPSLGIHHTWISASGDAVINEDRIRAAMRHGNATALRHELDQALGTAWDVELDNFRHAGDGRPERWLYRVS</sequence>
<dbReference type="AlphaFoldDB" id="A0AA46BMV1"/>
<name>A0AA46BMV1_9MICO</name>
<reference evidence="1 2" key="1">
    <citation type="submission" date="2018-06" db="EMBL/GenBank/DDBJ databases">
        <authorList>
            <consortium name="Pathogen Informatics"/>
            <person name="Doyle S."/>
        </authorList>
    </citation>
    <scope>NUCLEOTIDE SEQUENCE [LARGE SCALE GENOMIC DNA]</scope>
    <source>
        <strain evidence="1 2">NCTC7915</strain>
    </source>
</reference>
<organism evidence="1 2">
    <name type="scientific">Dermatophilus congolensis</name>
    <dbReference type="NCBI Taxonomy" id="1863"/>
    <lineage>
        <taxon>Bacteria</taxon>
        <taxon>Bacillati</taxon>
        <taxon>Actinomycetota</taxon>
        <taxon>Actinomycetes</taxon>
        <taxon>Micrococcales</taxon>
        <taxon>Dermatophilaceae</taxon>
        <taxon>Dermatophilus</taxon>
    </lineage>
</organism>
<accession>A0AA46BMV1</accession>